<evidence type="ECO:0000313" key="2">
    <source>
        <dbReference type="Proteomes" id="UP000270924"/>
    </source>
</evidence>
<gene>
    <name evidence="1" type="ORF">WBA_LOCUS8860</name>
</gene>
<protein>
    <submittedName>
        <fullName evidence="1">Uncharacterized protein</fullName>
    </submittedName>
</protein>
<keyword evidence="2" id="KW-1185">Reference proteome</keyword>
<proteinExistence type="predicted"/>
<evidence type="ECO:0000313" key="1">
    <source>
        <dbReference type="EMBL" id="VDM15474.1"/>
    </source>
</evidence>
<reference evidence="1 2" key="1">
    <citation type="submission" date="2018-11" db="EMBL/GenBank/DDBJ databases">
        <authorList>
            <consortium name="Pathogen Informatics"/>
        </authorList>
    </citation>
    <scope>NUCLEOTIDE SEQUENCE [LARGE SCALE GENOMIC DNA]</scope>
</reference>
<dbReference type="AlphaFoldDB" id="A0A3P7EG64"/>
<dbReference type="Proteomes" id="UP000270924">
    <property type="component" value="Unassembled WGS sequence"/>
</dbReference>
<name>A0A3P7EG64_WUCBA</name>
<dbReference type="InParanoid" id="A0A3P7EG64"/>
<organism evidence="1 2">
    <name type="scientific">Wuchereria bancrofti</name>
    <dbReference type="NCBI Taxonomy" id="6293"/>
    <lineage>
        <taxon>Eukaryota</taxon>
        <taxon>Metazoa</taxon>
        <taxon>Ecdysozoa</taxon>
        <taxon>Nematoda</taxon>
        <taxon>Chromadorea</taxon>
        <taxon>Rhabditida</taxon>
        <taxon>Spirurina</taxon>
        <taxon>Spiruromorpha</taxon>
        <taxon>Filarioidea</taxon>
        <taxon>Onchocercidae</taxon>
        <taxon>Wuchereria</taxon>
    </lineage>
</organism>
<sequence length="93" mass="11086">MIDTKCNLNLTTKLFSNEIMMEAFPVTTVIDATIKFIRHHKIHLVKKVVFYNIEWRQYVFVISDRSVTKFRWTTIYFESSLCQCNGAYLELIE</sequence>
<accession>A0A3P7EG64</accession>
<dbReference type="EMBL" id="UYWW01007892">
    <property type="protein sequence ID" value="VDM15474.1"/>
    <property type="molecule type" value="Genomic_DNA"/>
</dbReference>